<reference evidence="1 2" key="1">
    <citation type="submission" date="2016-06" db="EMBL/GenBank/DDBJ databases">
        <title>Evolution of pathogenesis and genome organization in the Tremellales.</title>
        <authorList>
            <person name="Cuomo C."/>
            <person name="Litvintseva A."/>
            <person name="Heitman J."/>
            <person name="Chen Y."/>
            <person name="Sun S."/>
            <person name="Springer D."/>
            <person name="Dromer F."/>
            <person name="Young S."/>
            <person name="Zeng Q."/>
            <person name="Chapman S."/>
            <person name="Gujja S."/>
            <person name="Saif S."/>
            <person name="Birren B."/>
        </authorList>
    </citation>
    <scope>NUCLEOTIDE SEQUENCE [LARGE SCALE GENOMIC DNA]</scope>
    <source>
        <strain evidence="1 2">CBS 7118</strain>
    </source>
</reference>
<comment type="caution">
    <text evidence="1">The sequence shown here is derived from an EMBL/GenBank/DDBJ whole genome shotgun (WGS) entry which is preliminary data.</text>
</comment>
<protein>
    <submittedName>
        <fullName evidence="1">Uncharacterized protein</fullName>
    </submittedName>
</protein>
<sequence>MPSIWQSLSKASAGKAFVSRSAKFSNEGTWVRDTVLSSLRMKWCLMSIHLDFSWLTGFLQALPDAGHDEIGSRGSVERMIQSGSWKKRSVEIFGCAVAVDSDNWQ</sequence>
<evidence type="ECO:0000313" key="2">
    <source>
        <dbReference type="Proteomes" id="UP000094819"/>
    </source>
</evidence>
<dbReference type="AlphaFoldDB" id="A0A1E3J668"/>
<dbReference type="EMBL" id="AWGH01000011">
    <property type="protein sequence ID" value="ODN96354.1"/>
    <property type="molecule type" value="Genomic_DNA"/>
</dbReference>
<dbReference type="RefSeq" id="XP_019031600.1">
    <property type="nucleotide sequence ID" value="XM_019176190.1"/>
</dbReference>
<dbReference type="GeneID" id="30193281"/>
<gene>
    <name evidence="1" type="ORF">L198_04068</name>
</gene>
<accession>A0A1E3J668</accession>
<evidence type="ECO:0000313" key="1">
    <source>
        <dbReference type="EMBL" id="ODN96354.1"/>
    </source>
</evidence>
<keyword evidence="2" id="KW-1185">Reference proteome</keyword>
<proteinExistence type="predicted"/>
<name>A0A1E3J668_9TREE</name>
<dbReference type="Proteomes" id="UP000094819">
    <property type="component" value="Unassembled WGS sequence"/>
</dbReference>
<organism evidence="1 2">
    <name type="scientific">Cryptococcus wingfieldii CBS 7118</name>
    <dbReference type="NCBI Taxonomy" id="1295528"/>
    <lineage>
        <taxon>Eukaryota</taxon>
        <taxon>Fungi</taxon>
        <taxon>Dikarya</taxon>
        <taxon>Basidiomycota</taxon>
        <taxon>Agaricomycotina</taxon>
        <taxon>Tremellomycetes</taxon>
        <taxon>Tremellales</taxon>
        <taxon>Cryptococcaceae</taxon>
        <taxon>Cryptococcus</taxon>
    </lineage>
</organism>